<dbReference type="RefSeq" id="WP_034436127.1">
    <property type="nucleotide sequence ID" value="NZ_CABWNB010000001.1"/>
</dbReference>
<protein>
    <submittedName>
        <fullName evidence="1">Uncharacterized protein</fullName>
    </submittedName>
</protein>
<dbReference type="Proteomes" id="UP000591941">
    <property type="component" value="Unassembled WGS sequence"/>
</dbReference>
<sequence length="122" mass="14096">MADNKTYRVDLMRTLWQHTYRATIFDANDAYAATIRIILGIPLDRAEVPENAPEVKDYITVLVEDTVIKPQDIIAFEEQITRFIMEKSASEEFQPTHCLFFYPSPAETLLKEQENSKPANDK</sequence>
<evidence type="ECO:0000313" key="2">
    <source>
        <dbReference type="Proteomes" id="UP000591941"/>
    </source>
</evidence>
<organism evidence="1 2">
    <name type="scientific">Negativicoccus succinicivorans</name>
    <dbReference type="NCBI Taxonomy" id="620903"/>
    <lineage>
        <taxon>Bacteria</taxon>
        <taxon>Bacillati</taxon>
        <taxon>Bacillota</taxon>
        <taxon>Negativicutes</taxon>
        <taxon>Veillonellales</taxon>
        <taxon>Veillonellaceae</taxon>
        <taxon>Negativicoccus</taxon>
    </lineage>
</organism>
<comment type="caution">
    <text evidence="1">The sequence shown here is derived from an EMBL/GenBank/DDBJ whole genome shotgun (WGS) entry which is preliminary data.</text>
</comment>
<accession>A0A841R0D9</accession>
<dbReference type="GeneID" id="93485514"/>
<dbReference type="EMBL" id="JACHHI010000001">
    <property type="protein sequence ID" value="MBB6477203.1"/>
    <property type="molecule type" value="Genomic_DNA"/>
</dbReference>
<proteinExistence type="predicted"/>
<dbReference type="OrthoDB" id="1633985at2"/>
<keyword evidence="2" id="KW-1185">Reference proteome</keyword>
<dbReference type="AlphaFoldDB" id="A0A841R0D9"/>
<name>A0A841R0D9_9FIRM</name>
<reference evidence="1 2" key="1">
    <citation type="submission" date="2020-08" db="EMBL/GenBank/DDBJ databases">
        <title>Genomic Encyclopedia of Type Strains, Phase IV (KMG-IV): sequencing the most valuable type-strain genomes for metagenomic binning, comparative biology and taxonomic classification.</title>
        <authorList>
            <person name="Goeker M."/>
        </authorList>
    </citation>
    <scope>NUCLEOTIDE SEQUENCE [LARGE SCALE GENOMIC DNA]</scope>
    <source>
        <strain evidence="1 2">DSM 21255</strain>
    </source>
</reference>
<evidence type="ECO:0000313" key="1">
    <source>
        <dbReference type="EMBL" id="MBB6477203.1"/>
    </source>
</evidence>
<gene>
    <name evidence="1" type="ORF">HNR45_000225</name>
</gene>